<reference evidence="4" key="1">
    <citation type="journal article" date="2019" name="Int. J. Syst. Evol. Microbiol.">
        <title>The Global Catalogue of Microorganisms (GCM) 10K type strain sequencing project: providing services to taxonomists for standard genome sequencing and annotation.</title>
        <authorList>
            <consortium name="The Broad Institute Genomics Platform"/>
            <consortium name="The Broad Institute Genome Sequencing Center for Infectious Disease"/>
            <person name="Wu L."/>
            <person name="Ma J."/>
        </authorList>
    </citation>
    <scope>NUCLEOTIDE SEQUENCE [LARGE SCALE GENOMIC DNA]</scope>
    <source>
        <strain evidence="4">CGMCC 4.1469</strain>
    </source>
</reference>
<dbReference type="InterPro" id="IPR005212">
    <property type="entry name" value="EvaA-like"/>
</dbReference>
<evidence type="ECO:0000313" key="4">
    <source>
        <dbReference type="Proteomes" id="UP001596067"/>
    </source>
</evidence>
<proteinExistence type="predicted"/>
<gene>
    <name evidence="3" type="ORF">ACFP0N_04450</name>
</gene>
<name>A0ABW1EQF5_9ACTN</name>
<keyword evidence="4" id="KW-1185">Reference proteome</keyword>
<sequence length="471" mass="52216">MARAAETRTADRPARHPSTEAAARLARSAAAVEGAEEVPGWLADRRRAGTFRVERIPFDRLEKWHTEAGTGDLVHETGRFFAIRGLEVREEDGRAWSQPIICQPETGILGILAKEIGGVLHFLMQAKMEPGNIGTIQLGPTVQATRSNYTRVHRGLATPYIEYFLAAGRGTVLTDVLQSEQGDSFLRKRNRNLVVEVTGEVEVRPDWRWLTLGQIHRLLAVDNLVNMDARTVLSSLPLRPPATEGAPDATDAPGVHSDTEVLSWLNELKTQQGRETALVPLDRVDRWRRTETEIAHTGRRHQRVVAVSVVAGNREVTRWTQPLLAAERTGLAALVVRPTPAGPQLLLQGLSQPGTFDAVELAPTVQCVSDGFSDLPEPVPFLDLVLAAPPERVLYSAVLSEEGGRFFRRANRYLITAAGEDFPTELPDHYRWVTADQVQRFIQFGNHFTVEARTLVTCLGSLRDRGARWNA</sequence>
<evidence type="ECO:0000259" key="2">
    <source>
        <dbReference type="Pfam" id="PF03559"/>
    </source>
</evidence>
<dbReference type="Gene3D" id="3.90.79.40">
    <property type="entry name" value="EvaA sugar 2,3-dehydratase subunit"/>
    <property type="match status" value="2"/>
</dbReference>
<feature type="domain" description="dTDP-4-dehydro-6-deoxy-alpha-D-glucopyranose 2,3-dehydratase" evidence="2">
    <location>
        <begin position="259"/>
        <end position="459"/>
    </location>
</feature>
<organism evidence="3 4">
    <name type="scientific">Kitasatospora aburaviensis</name>
    <dbReference type="NCBI Taxonomy" id="67265"/>
    <lineage>
        <taxon>Bacteria</taxon>
        <taxon>Bacillati</taxon>
        <taxon>Actinomycetota</taxon>
        <taxon>Actinomycetes</taxon>
        <taxon>Kitasatosporales</taxon>
        <taxon>Streptomycetaceae</taxon>
        <taxon>Kitasatospora</taxon>
    </lineage>
</organism>
<dbReference type="RefSeq" id="WP_313762429.1">
    <property type="nucleotide sequence ID" value="NZ_BAAAVH010000050.1"/>
</dbReference>
<accession>A0ABW1EQF5</accession>
<evidence type="ECO:0000256" key="1">
    <source>
        <dbReference type="SAM" id="MobiDB-lite"/>
    </source>
</evidence>
<dbReference type="EMBL" id="JBHSOD010000003">
    <property type="protein sequence ID" value="MFC5884238.1"/>
    <property type="molecule type" value="Genomic_DNA"/>
</dbReference>
<feature type="region of interest" description="Disordered" evidence="1">
    <location>
        <begin position="237"/>
        <end position="256"/>
    </location>
</feature>
<feature type="domain" description="dTDP-4-dehydro-6-deoxy-alpha-D-glucopyranose 2,3-dehydratase" evidence="2">
    <location>
        <begin position="36"/>
        <end position="236"/>
    </location>
</feature>
<dbReference type="InterPro" id="IPR038153">
    <property type="entry name" value="EvaA-like_sf"/>
</dbReference>
<dbReference type="Pfam" id="PF03559">
    <property type="entry name" value="Hexose_dehydrat"/>
    <property type="match status" value="2"/>
</dbReference>
<protein>
    <submittedName>
        <fullName evidence="3">NDP-hexose 2,3-dehydratase family protein</fullName>
    </submittedName>
</protein>
<evidence type="ECO:0000313" key="3">
    <source>
        <dbReference type="EMBL" id="MFC5884238.1"/>
    </source>
</evidence>
<comment type="caution">
    <text evidence="3">The sequence shown here is derived from an EMBL/GenBank/DDBJ whole genome shotgun (WGS) entry which is preliminary data.</text>
</comment>
<dbReference type="Proteomes" id="UP001596067">
    <property type="component" value="Unassembled WGS sequence"/>
</dbReference>